<evidence type="ECO:0000256" key="1">
    <source>
        <dbReference type="ARBA" id="ARBA00005854"/>
    </source>
</evidence>
<reference evidence="8" key="1">
    <citation type="submission" date="2019-11" db="EMBL/GenBank/DDBJ databases">
        <title>Microbial mats filling the niche in hypersaline microbial mats.</title>
        <authorList>
            <person name="Wong H.L."/>
            <person name="Macleod F.I."/>
            <person name="White R.A. III"/>
            <person name="Burns B.P."/>
        </authorList>
    </citation>
    <scope>NUCLEOTIDE SEQUENCE</scope>
    <source>
        <strain evidence="8">Rbin_158</strain>
    </source>
</reference>
<dbReference type="PANTHER" id="PTHR42789">
    <property type="entry name" value="D-ISOMER SPECIFIC 2-HYDROXYACID DEHYDROGENASE FAMILY PROTEIN (AFU_ORTHOLOGUE AFUA_6G10090)"/>
    <property type="match status" value="1"/>
</dbReference>
<evidence type="ECO:0000259" key="7">
    <source>
        <dbReference type="Pfam" id="PF02826"/>
    </source>
</evidence>
<organism evidence="8 9">
    <name type="scientific">candidate division KSB3 bacterium</name>
    <dbReference type="NCBI Taxonomy" id="2044937"/>
    <lineage>
        <taxon>Bacteria</taxon>
        <taxon>candidate division KSB3</taxon>
    </lineage>
</organism>
<comment type="caution">
    <text evidence="8">The sequence shown here is derived from an EMBL/GenBank/DDBJ whole genome shotgun (WGS) entry which is preliminary data.</text>
</comment>
<dbReference type="InterPro" id="IPR006139">
    <property type="entry name" value="D-isomer_2_OHA_DH_cat_dom"/>
</dbReference>
<keyword evidence="4" id="KW-0520">NAD</keyword>
<dbReference type="FunFam" id="3.40.50.720:FF:000203">
    <property type="entry name" value="D-3-phosphoglycerate dehydrogenase (SerA)"/>
    <property type="match status" value="1"/>
</dbReference>
<feature type="domain" description="D-isomer specific 2-hydroxyacid dehydrogenase catalytic" evidence="6">
    <location>
        <begin position="5"/>
        <end position="315"/>
    </location>
</feature>
<dbReference type="InterPro" id="IPR029753">
    <property type="entry name" value="D-isomer_DH_CS"/>
</dbReference>
<dbReference type="PROSITE" id="PS00671">
    <property type="entry name" value="D_2_HYDROXYACID_DH_3"/>
    <property type="match status" value="1"/>
</dbReference>
<evidence type="ECO:0000256" key="3">
    <source>
        <dbReference type="ARBA" id="ARBA00023002"/>
    </source>
</evidence>
<dbReference type="InterPro" id="IPR006140">
    <property type="entry name" value="D-isomer_DH_NAD-bd"/>
</dbReference>
<keyword evidence="3 5" id="KW-0560">Oxidoreductase</keyword>
<dbReference type="Proteomes" id="UP000649604">
    <property type="component" value="Unassembled WGS sequence"/>
</dbReference>
<dbReference type="Pfam" id="PF00389">
    <property type="entry name" value="2-Hacid_dh"/>
    <property type="match status" value="1"/>
</dbReference>
<dbReference type="GO" id="GO:0051287">
    <property type="term" value="F:NAD binding"/>
    <property type="evidence" value="ECO:0007669"/>
    <property type="project" value="InterPro"/>
</dbReference>
<dbReference type="GO" id="GO:0016616">
    <property type="term" value="F:oxidoreductase activity, acting on the CH-OH group of donors, NAD or NADP as acceptor"/>
    <property type="evidence" value="ECO:0007669"/>
    <property type="project" value="InterPro"/>
</dbReference>
<gene>
    <name evidence="8" type="ORF">GF339_12280</name>
</gene>
<evidence type="ECO:0000256" key="5">
    <source>
        <dbReference type="RuleBase" id="RU003719"/>
    </source>
</evidence>
<dbReference type="SUPFAM" id="SSF51735">
    <property type="entry name" value="NAD(P)-binding Rossmann-fold domains"/>
    <property type="match status" value="1"/>
</dbReference>
<keyword evidence="2" id="KW-0028">Amino-acid biosynthesis</keyword>
<sequence length="335" mass="36763">MQKNVLITERIHESGVHDLEQYFNVRVAPDPSFDTLAREIRDADGVLVRTAPITRELLQEAQRLVVMARYGAGYDNVDVAAMTELGILLVNAPTANTISVAEHTLIVFGAVSKMIRPYDLAVRAHQFNTRNSFQARDLHDKTLGIIGFGKIGSLVGRKSHAAFDMPVIAYDPYIPDDNILRYGATRCDTLEELLKTADIVSLHVPLTTETTGMISRAQLALMKPSAILVNISRGGVVDEPALIDALQRQVIAGAALDVFAQEPPEQDNPLLQMENVLLTPHSGGLTLEAVIRVAHQAAQGITDTLFGRQPKFIVNPEVLQHPLCRFVRLKAEGKL</sequence>
<dbReference type="Pfam" id="PF02826">
    <property type="entry name" value="2-Hacid_dh_C"/>
    <property type="match status" value="1"/>
</dbReference>
<dbReference type="Gene3D" id="3.40.50.720">
    <property type="entry name" value="NAD(P)-binding Rossmann-like Domain"/>
    <property type="match status" value="2"/>
</dbReference>
<dbReference type="InterPro" id="IPR029752">
    <property type="entry name" value="D-isomer_DH_CS1"/>
</dbReference>
<evidence type="ECO:0000313" key="8">
    <source>
        <dbReference type="EMBL" id="MBD3325358.1"/>
    </source>
</evidence>
<dbReference type="CDD" id="cd12173">
    <property type="entry name" value="PGDH_4"/>
    <property type="match status" value="1"/>
</dbReference>
<evidence type="ECO:0000256" key="2">
    <source>
        <dbReference type="ARBA" id="ARBA00022605"/>
    </source>
</evidence>
<accession>A0A9D5JW59</accession>
<name>A0A9D5JW59_9BACT</name>
<dbReference type="InterPro" id="IPR036291">
    <property type="entry name" value="NAD(P)-bd_dom_sf"/>
</dbReference>
<dbReference type="EMBL" id="WJJP01000398">
    <property type="protein sequence ID" value="MBD3325358.1"/>
    <property type="molecule type" value="Genomic_DNA"/>
</dbReference>
<dbReference type="PROSITE" id="PS00065">
    <property type="entry name" value="D_2_HYDROXYACID_DH_1"/>
    <property type="match status" value="1"/>
</dbReference>
<dbReference type="InterPro" id="IPR050857">
    <property type="entry name" value="D-2-hydroxyacid_DH"/>
</dbReference>
<dbReference type="PROSITE" id="PS00670">
    <property type="entry name" value="D_2_HYDROXYACID_DH_2"/>
    <property type="match status" value="1"/>
</dbReference>
<proteinExistence type="inferred from homology"/>
<dbReference type="SUPFAM" id="SSF52283">
    <property type="entry name" value="Formate/glycerate dehydrogenase catalytic domain-like"/>
    <property type="match status" value="1"/>
</dbReference>
<protein>
    <submittedName>
        <fullName evidence="8">Hydroxyacid dehydrogenase</fullName>
    </submittedName>
</protein>
<comment type="similarity">
    <text evidence="1 5">Belongs to the D-isomer specific 2-hydroxyacid dehydrogenase family.</text>
</comment>
<feature type="domain" description="D-isomer specific 2-hydroxyacid dehydrogenase NAD-binding" evidence="7">
    <location>
        <begin position="110"/>
        <end position="283"/>
    </location>
</feature>
<evidence type="ECO:0000259" key="6">
    <source>
        <dbReference type="Pfam" id="PF00389"/>
    </source>
</evidence>
<dbReference type="GO" id="GO:0008652">
    <property type="term" value="P:amino acid biosynthetic process"/>
    <property type="evidence" value="ECO:0007669"/>
    <property type="project" value="UniProtKB-KW"/>
</dbReference>
<dbReference type="AlphaFoldDB" id="A0A9D5JW59"/>
<evidence type="ECO:0000256" key="4">
    <source>
        <dbReference type="ARBA" id="ARBA00023027"/>
    </source>
</evidence>
<evidence type="ECO:0000313" key="9">
    <source>
        <dbReference type="Proteomes" id="UP000649604"/>
    </source>
</evidence>
<dbReference type="PANTHER" id="PTHR42789:SF1">
    <property type="entry name" value="D-ISOMER SPECIFIC 2-HYDROXYACID DEHYDROGENASE FAMILY PROTEIN (AFU_ORTHOLOGUE AFUA_6G10090)"/>
    <property type="match status" value="1"/>
</dbReference>